<protein>
    <recommendedName>
        <fullName evidence="3">GAF domain-containing protein</fullName>
    </recommendedName>
</protein>
<dbReference type="Gene3D" id="3.30.450.40">
    <property type="match status" value="1"/>
</dbReference>
<dbReference type="AlphaFoldDB" id="A0A4R1N1M8"/>
<dbReference type="SUPFAM" id="SSF55781">
    <property type="entry name" value="GAF domain-like"/>
    <property type="match status" value="2"/>
</dbReference>
<reference evidence="1 2" key="1">
    <citation type="submission" date="2019-03" db="EMBL/GenBank/DDBJ databases">
        <title>Genomic Encyclopedia of Type Strains, Phase IV (KMG-IV): sequencing the most valuable type-strain genomes for metagenomic binning, comparative biology and taxonomic classification.</title>
        <authorList>
            <person name="Goeker M."/>
        </authorList>
    </citation>
    <scope>NUCLEOTIDE SEQUENCE [LARGE SCALE GENOMIC DNA]</scope>
    <source>
        <strain evidence="1 2">DSM 24176</strain>
    </source>
</reference>
<dbReference type="Proteomes" id="UP000294545">
    <property type="component" value="Unassembled WGS sequence"/>
</dbReference>
<evidence type="ECO:0000313" key="1">
    <source>
        <dbReference type="EMBL" id="TCL00030.1"/>
    </source>
</evidence>
<proteinExistence type="predicted"/>
<dbReference type="InterPro" id="IPR029016">
    <property type="entry name" value="GAF-like_dom_sf"/>
</dbReference>
<evidence type="ECO:0008006" key="3">
    <source>
        <dbReference type="Google" id="ProtNLM"/>
    </source>
</evidence>
<dbReference type="RefSeq" id="WP_132278659.1">
    <property type="nucleotide sequence ID" value="NZ_SMGQ01000001.1"/>
</dbReference>
<accession>A0A4R1N1M8</accession>
<organism evidence="1 2">
    <name type="scientific">Natranaerovirga hydrolytica</name>
    <dbReference type="NCBI Taxonomy" id="680378"/>
    <lineage>
        <taxon>Bacteria</taxon>
        <taxon>Bacillati</taxon>
        <taxon>Bacillota</taxon>
        <taxon>Clostridia</taxon>
        <taxon>Lachnospirales</taxon>
        <taxon>Natranaerovirgaceae</taxon>
        <taxon>Natranaerovirga</taxon>
    </lineage>
</organism>
<comment type="caution">
    <text evidence="1">The sequence shown here is derived from an EMBL/GenBank/DDBJ whole genome shotgun (WGS) entry which is preliminary data.</text>
</comment>
<sequence length="634" mass="73573">MSTCNENVSNTNDNTHYESIFDAIEFFSQKFNMGQIIDYAFNFCNDLLKPSEMVLWRLNEEQTEYIISHQKGIHHSFSFSYNEDYNKIVYFHAGLLYKKHIVDLLPNEIYNLYTPDFCIPLVMDKKFYGFITLKRTDEYPFHSEDYDLACALMNLFYNSLTHYFSSQTLENTKSKLDEKIFNLFAINQSTKAILSERSLVQLYDLAISIFSELTQSRFTTFFIKNPISENYDLTSYKDVNEYTTNLDITLYEKPIDEDNLPILVDMSNDFLRGLFVNKFFNGNEIIDKINPSYIVLLKKSSQLVGFVTLGKKVNDKDYDSSIFELVESLASATYVAINNAFYIEEINKQKNVINNKLNDLIKLNNLLKTINSAQSSQNIIKLVMRALTIHFDVEMGFFATYDQCNSAFNIAYGINIGENHNLNIGMFSSFNPLFEGDTIIEYKEDKVYSYFTRDLIHSFNLSPSGVILVPVYINGKENLELMGFFAILRNKNNAIVTEENIVTFNAIATHIGPIIYQLKNTEAIKDNYCPNYTKQFLSTLKREIEDAKDFSLELYVIHIYTGKKVAFNPITTDYNLKEQFTKVFPIDNGNIFIITNEASKLPWVETFSKESNTYCTTYTLDKDFIDYDNFINLF</sequence>
<dbReference type="OrthoDB" id="1736267at2"/>
<evidence type="ECO:0000313" key="2">
    <source>
        <dbReference type="Proteomes" id="UP000294545"/>
    </source>
</evidence>
<gene>
    <name evidence="1" type="ORF">EDC19_0010</name>
</gene>
<keyword evidence="2" id="KW-1185">Reference proteome</keyword>
<name>A0A4R1N1M8_9FIRM</name>
<dbReference type="EMBL" id="SMGQ01000001">
    <property type="protein sequence ID" value="TCL00030.1"/>
    <property type="molecule type" value="Genomic_DNA"/>
</dbReference>